<comment type="subcellular location">
    <subcellularLocation>
        <location evidence="1">Membrane</location>
        <topology evidence="1">Multi-pass membrane protein</topology>
    </subcellularLocation>
</comment>
<evidence type="ECO:0000256" key="1">
    <source>
        <dbReference type="ARBA" id="ARBA00004141"/>
    </source>
</evidence>
<dbReference type="PANTHER" id="PTHR11003:SF291">
    <property type="entry name" value="IP11374P"/>
    <property type="match status" value="1"/>
</dbReference>
<reference evidence="10" key="2">
    <citation type="submission" date="2022-10" db="EMBL/GenBank/DDBJ databases">
        <authorList>
            <person name="Aronson H.S."/>
        </authorList>
    </citation>
    <scope>NUCLEOTIDE SEQUENCE</scope>
    <source>
        <strain evidence="10">RS19-109</strain>
    </source>
</reference>
<feature type="domain" description="Potassium channel" evidence="9">
    <location>
        <begin position="15"/>
        <end position="86"/>
    </location>
</feature>
<dbReference type="Gene3D" id="1.10.287.70">
    <property type="match status" value="1"/>
</dbReference>
<dbReference type="GO" id="GO:0005886">
    <property type="term" value="C:plasma membrane"/>
    <property type="evidence" value="ECO:0007669"/>
    <property type="project" value="TreeGrafter"/>
</dbReference>
<protein>
    <submittedName>
        <fullName evidence="10">Potassium channel family protein</fullName>
    </submittedName>
</protein>
<dbReference type="SUPFAM" id="SSF81324">
    <property type="entry name" value="Voltage-gated potassium channels"/>
    <property type="match status" value="1"/>
</dbReference>
<keyword evidence="11" id="KW-1185">Reference proteome</keyword>
<sequence length="273" mass="31114">MSPLYARLRFFLAGLFLIMIFGTVGFMHTENLSLSDAFYFNIVTITTVGYGDIHPVTQTGKMLAVLLILMGTGTFLGVVANATEVMLSRHESQARHRKLHLIIGVYFSEVGTRLLSLCAQADPQREQFCAGLAITINWSDQQFLQATKKLRECTFEVQLERIDLPELQGFLAGQRRTLVNMLENPILLEHENFTEHLQAVFHLNEELGFRPNFDHLPQADSKHLTGDINRAYGSLVGQWLSYMLYLKQHYPYLYSLSVRTNPFNPEASATFYE</sequence>
<dbReference type="GO" id="GO:0030322">
    <property type="term" value="P:stabilization of membrane potential"/>
    <property type="evidence" value="ECO:0007669"/>
    <property type="project" value="TreeGrafter"/>
</dbReference>
<dbReference type="EMBL" id="JAPHEH010000001">
    <property type="protein sequence ID" value="MDG4474640.1"/>
    <property type="molecule type" value="Genomic_DNA"/>
</dbReference>
<dbReference type="Pfam" id="PF07885">
    <property type="entry name" value="Ion_trans_2"/>
    <property type="match status" value="1"/>
</dbReference>
<keyword evidence="4 8" id="KW-1133">Transmembrane helix</keyword>
<dbReference type="GO" id="GO:0015271">
    <property type="term" value="F:outward rectifier potassium channel activity"/>
    <property type="evidence" value="ECO:0007669"/>
    <property type="project" value="TreeGrafter"/>
</dbReference>
<reference evidence="10" key="1">
    <citation type="journal article" date="2022" name="bioRxiv">
        <title>Thiovibrio frasassiensisgen. nov., sp. nov., an autotrophic, elemental sulfur disproportionating bacterium isolated from sulfidic karst sediment, and proposal of Thiovibrionaceae fam. nov.</title>
        <authorList>
            <person name="Aronson H."/>
            <person name="Thomas C."/>
            <person name="Bhattacharyya M."/>
            <person name="Eckstein S."/>
            <person name="Jensen S."/>
            <person name="Barco R."/>
            <person name="Macalady J."/>
            <person name="Amend J."/>
        </authorList>
    </citation>
    <scope>NUCLEOTIDE SEQUENCE</scope>
    <source>
        <strain evidence="10">RS19-109</strain>
    </source>
</reference>
<dbReference type="RefSeq" id="WP_307631621.1">
    <property type="nucleotide sequence ID" value="NZ_JAPHEH010000001.1"/>
</dbReference>
<evidence type="ECO:0000313" key="11">
    <source>
        <dbReference type="Proteomes" id="UP001154240"/>
    </source>
</evidence>
<keyword evidence="7 10" id="KW-0407">Ion channel</keyword>
<dbReference type="PANTHER" id="PTHR11003">
    <property type="entry name" value="POTASSIUM CHANNEL, SUBFAMILY K"/>
    <property type="match status" value="1"/>
</dbReference>
<evidence type="ECO:0000256" key="4">
    <source>
        <dbReference type="ARBA" id="ARBA00022989"/>
    </source>
</evidence>
<accession>A0A9X4ME57</accession>
<keyword evidence="2" id="KW-0813">Transport</keyword>
<proteinExistence type="predicted"/>
<feature type="transmembrane region" description="Helical" evidence="8">
    <location>
        <begin position="62"/>
        <end position="87"/>
    </location>
</feature>
<dbReference type="GO" id="GO:0022841">
    <property type="term" value="F:potassium ion leak channel activity"/>
    <property type="evidence" value="ECO:0007669"/>
    <property type="project" value="TreeGrafter"/>
</dbReference>
<dbReference type="Proteomes" id="UP001154240">
    <property type="component" value="Unassembled WGS sequence"/>
</dbReference>
<comment type="caution">
    <text evidence="10">The sequence shown here is derived from an EMBL/GenBank/DDBJ whole genome shotgun (WGS) entry which is preliminary data.</text>
</comment>
<evidence type="ECO:0000256" key="8">
    <source>
        <dbReference type="SAM" id="Phobius"/>
    </source>
</evidence>
<feature type="transmembrane region" description="Helical" evidence="8">
    <location>
        <begin position="38"/>
        <end position="56"/>
    </location>
</feature>
<evidence type="ECO:0000313" key="10">
    <source>
        <dbReference type="EMBL" id="MDG4474640.1"/>
    </source>
</evidence>
<evidence type="ECO:0000256" key="2">
    <source>
        <dbReference type="ARBA" id="ARBA00022448"/>
    </source>
</evidence>
<name>A0A9X4ME57_9BACT</name>
<evidence type="ECO:0000256" key="3">
    <source>
        <dbReference type="ARBA" id="ARBA00022692"/>
    </source>
</evidence>
<keyword evidence="5" id="KW-0406">Ion transport</keyword>
<dbReference type="AlphaFoldDB" id="A0A9X4ME57"/>
<dbReference type="InterPro" id="IPR013099">
    <property type="entry name" value="K_chnl_dom"/>
</dbReference>
<keyword evidence="3 8" id="KW-0812">Transmembrane</keyword>
<organism evidence="10 11">
    <name type="scientific">Thiovibrio frasassiensis</name>
    <dbReference type="NCBI Taxonomy" id="2984131"/>
    <lineage>
        <taxon>Bacteria</taxon>
        <taxon>Pseudomonadati</taxon>
        <taxon>Thermodesulfobacteriota</taxon>
        <taxon>Desulfobulbia</taxon>
        <taxon>Desulfobulbales</taxon>
        <taxon>Thiovibrionaceae</taxon>
        <taxon>Thiovibrio</taxon>
    </lineage>
</organism>
<gene>
    <name evidence="10" type="ORF">OLX77_00520</name>
</gene>
<evidence type="ECO:0000256" key="5">
    <source>
        <dbReference type="ARBA" id="ARBA00023065"/>
    </source>
</evidence>
<evidence type="ECO:0000256" key="6">
    <source>
        <dbReference type="ARBA" id="ARBA00023136"/>
    </source>
</evidence>
<evidence type="ECO:0000259" key="9">
    <source>
        <dbReference type="Pfam" id="PF07885"/>
    </source>
</evidence>
<keyword evidence="6 8" id="KW-0472">Membrane</keyword>
<dbReference type="InterPro" id="IPR003280">
    <property type="entry name" value="2pore_dom_K_chnl"/>
</dbReference>
<evidence type="ECO:0000256" key="7">
    <source>
        <dbReference type="ARBA" id="ARBA00023303"/>
    </source>
</evidence>
<feature type="transmembrane region" description="Helical" evidence="8">
    <location>
        <begin position="6"/>
        <end position="26"/>
    </location>
</feature>